<reference evidence="7 8" key="1">
    <citation type="journal article" date="2021" name="Cell">
        <title>Tracing the genetic footprints of vertebrate landing in non-teleost ray-finned fishes.</title>
        <authorList>
            <person name="Bi X."/>
            <person name="Wang K."/>
            <person name="Yang L."/>
            <person name="Pan H."/>
            <person name="Jiang H."/>
            <person name="Wei Q."/>
            <person name="Fang M."/>
            <person name="Yu H."/>
            <person name="Zhu C."/>
            <person name="Cai Y."/>
            <person name="He Y."/>
            <person name="Gan X."/>
            <person name="Zeng H."/>
            <person name="Yu D."/>
            <person name="Zhu Y."/>
            <person name="Jiang H."/>
            <person name="Qiu Q."/>
            <person name="Yang H."/>
            <person name="Zhang Y.E."/>
            <person name="Wang W."/>
            <person name="Zhu M."/>
            <person name="He S."/>
            <person name="Zhang G."/>
        </authorList>
    </citation>
    <scope>NUCLEOTIDE SEQUENCE [LARGE SCALE GENOMIC DNA]</scope>
    <source>
        <strain evidence="7">Bchr_013</strain>
    </source>
</reference>
<evidence type="ECO:0000256" key="6">
    <source>
        <dbReference type="SAM" id="Phobius"/>
    </source>
</evidence>
<keyword evidence="4 6" id="KW-1133">Transmembrane helix</keyword>
<proteinExistence type="predicted"/>
<evidence type="ECO:0000256" key="4">
    <source>
        <dbReference type="ARBA" id="ARBA00022989"/>
    </source>
</evidence>
<evidence type="ECO:0000256" key="2">
    <source>
        <dbReference type="ARBA" id="ARBA00022692"/>
    </source>
</evidence>
<dbReference type="GO" id="GO:0061630">
    <property type="term" value="F:ubiquitin protein ligase activity"/>
    <property type="evidence" value="ECO:0007669"/>
    <property type="project" value="TreeGrafter"/>
</dbReference>
<gene>
    <name evidence="7" type="primary">Rnf121</name>
    <name evidence="7" type="ORF">GTO96_0013796</name>
</gene>
<dbReference type="PANTHER" id="PTHR13407:SF1">
    <property type="entry name" value="E3 UBIQUITIN LIGASE RNF121"/>
    <property type="match status" value="1"/>
</dbReference>
<dbReference type="PANTHER" id="PTHR13407">
    <property type="entry name" value="RNF121 PROTEIN"/>
    <property type="match status" value="1"/>
</dbReference>
<dbReference type="InterPro" id="IPR032675">
    <property type="entry name" value="LRR_dom_sf"/>
</dbReference>
<evidence type="ECO:0000256" key="1">
    <source>
        <dbReference type="ARBA" id="ARBA00004141"/>
    </source>
</evidence>
<dbReference type="InterPro" id="IPR040176">
    <property type="entry name" value="RNF121/RNF175"/>
</dbReference>
<dbReference type="Pfam" id="PF14580">
    <property type="entry name" value="LRR_9"/>
    <property type="match status" value="1"/>
</dbReference>
<dbReference type="AlphaFoldDB" id="A0A8X7WW19"/>
<keyword evidence="3" id="KW-0479">Metal-binding</keyword>
<evidence type="ECO:0000256" key="5">
    <source>
        <dbReference type="ARBA" id="ARBA00023136"/>
    </source>
</evidence>
<accession>A0A8X7WW19</accession>
<sequence length="372" mass="42806">MEHARMHAKHRGHEAMHAEMVLILIVTLVIAQLLLVQWKQRHPKSYNLITLFQMWVVPLYFTTKLHWWRFLVTWFLFSLITAFVTFRATRKPLECTTPRLVYKWFLLLYKISYATGIVGYTAVMFTLFGINLIFRIKPEDGMDFGVSLLFYGLYYGVLGRDFAEMCADFMASTIGFFYTPAYSPGLTSTDPLATESPLCPSAVNNLKLFKEAMSEEPRAGLRPLLRSPEGKVCSRAVKLNNNILSDLRNFTQVMDFFLQDIKLLSWIDLSFNDLSTIDPVLTSFKDLKVLYLHGNGIPKMSEVDKLAVLPHLQNLTLHGNPIEGEKGYRNYMITVLPHLKNLDFSGVTKQERGMAKLWKRTFSRHGKRSADE</sequence>
<comment type="caution">
    <text evidence="7">The sequence shown here is derived from an EMBL/GenBank/DDBJ whole genome shotgun (WGS) entry which is preliminary data.</text>
</comment>
<keyword evidence="5 6" id="KW-0472">Membrane</keyword>
<feature type="transmembrane region" description="Helical" evidence="6">
    <location>
        <begin position="107"/>
        <end position="134"/>
    </location>
</feature>
<dbReference type="GO" id="GO:0005789">
    <property type="term" value="C:endoplasmic reticulum membrane"/>
    <property type="evidence" value="ECO:0007669"/>
    <property type="project" value="TreeGrafter"/>
</dbReference>
<dbReference type="GO" id="GO:0036503">
    <property type="term" value="P:ERAD pathway"/>
    <property type="evidence" value="ECO:0007669"/>
    <property type="project" value="TreeGrafter"/>
</dbReference>
<feature type="transmembrane region" description="Helical" evidence="6">
    <location>
        <begin position="20"/>
        <end position="38"/>
    </location>
</feature>
<comment type="subcellular location">
    <subcellularLocation>
        <location evidence="1">Membrane</location>
        <topology evidence="1">Multi-pass membrane protein</topology>
    </subcellularLocation>
</comment>
<evidence type="ECO:0000313" key="8">
    <source>
        <dbReference type="Proteomes" id="UP000886611"/>
    </source>
</evidence>
<keyword evidence="8" id="KW-1185">Reference proteome</keyword>
<feature type="non-terminal residue" evidence="7">
    <location>
        <position position="1"/>
    </location>
</feature>
<dbReference type="GO" id="GO:0000139">
    <property type="term" value="C:Golgi membrane"/>
    <property type="evidence" value="ECO:0007669"/>
    <property type="project" value="TreeGrafter"/>
</dbReference>
<dbReference type="SUPFAM" id="SSF52058">
    <property type="entry name" value="L domain-like"/>
    <property type="match status" value="1"/>
</dbReference>
<organism evidence="7 8">
    <name type="scientific">Polypterus senegalus</name>
    <name type="common">Senegal bichir</name>
    <dbReference type="NCBI Taxonomy" id="55291"/>
    <lineage>
        <taxon>Eukaryota</taxon>
        <taxon>Metazoa</taxon>
        <taxon>Chordata</taxon>
        <taxon>Craniata</taxon>
        <taxon>Vertebrata</taxon>
        <taxon>Euteleostomi</taxon>
        <taxon>Actinopterygii</taxon>
        <taxon>Polypteriformes</taxon>
        <taxon>Polypteridae</taxon>
        <taxon>Polypterus</taxon>
    </lineage>
</organism>
<dbReference type="Proteomes" id="UP000886611">
    <property type="component" value="Unassembled WGS sequence"/>
</dbReference>
<dbReference type="GO" id="GO:0046872">
    <property type="term" value="F:metal ion binding"/>
    <property type="evidence" value="ECO:0007669"/>
    <property type="project" value="UniProtKB-KW"/>
</dbReference>
<evidence type="ECO:0000256" key="3">
    <source>
        <dbReference type="ARBA" id="ARBA00022723"/>
    </source>
</evidence>
<feature type="non-terminal residue" evidence="7">
    <location>
        <position position="372"/>
    </location>
</feature>
<feature type="transmembrane region" description="Helical" evidence="6">
    <location>
        <begin position="67"/>
        <end position="86"/>
    </location>
</feature>
<dbReference type="PROSITE" id="PS51450">
    <property type="entry name" value="LRR"/>
    <property type="match status" value="1"/>
</dbReference>
<evidence type="ECO:0000313" key="7">
    <source>
        <dbReference type="EMBL" id="KAG2456625.1"/>
    </source>
</evidence>
<protein>
    <submittedName>
        <fullName evidence="7">RN121 protein</fullName>
    </submittedName>
</protein>
<keyword evidence="2 6" id="KW-0812">Transmembrane</keyword>
<dbReference type="InterPro" id="IPR001611">
    <property type="entry name" value="Leu-rich_rpt"/>
</dbReference>
<dbReference type="EMBL" id="JAATIS010008602">
    <property type="protein sequence ID" value="KAG2456625.1"/>
    <property type="molecule type" value="Genomic_DNA"/>
</dbReference>
<dbReference type="Gene3D" id="3.80.10.10">
    <property type="entry name" value="Ribonuclease Inhibitor"/>
    <property type="match status" value="1"/>
</dbReference>
<name>A0A8X7WW19_POLSE</name>